<dbReference type="GO" id="GO:0005576">
    <property type="term" value="C:extracellular region"/>
    <property type="evidence" value="ECO:0007669"/>
    <property type="project" value="UniProtKB-SubCell"/>
</dbReference>
<accession>A0A7W3IXH0</accession>
<evidence type="ECO:0000256" key="2">
    <source>
        <dbReference type="ARBA" id="ARBA00022525"/>
    </source>
</evidence>
<feature type="chain" id="PRO_5038471689" evidence="4">
    <location>
        <begin position="23"/>
        <end position="448"/>
    </location>
</feature>
<dbReference type="Gene3D" id="2.150.10.10">
    <property type="entry name" value="Serralysin-like metalloprotease, C-terminal"/>
    <property type="match status" value="3"/>
</dbReference>
<sequence length="448" mass="44264">MVNRVLALALVTPAVVPAIVLAGTAAQATSTPTCHGHAATMVGTPGSDRIVGTDGPDVIVGLDGNDRIFGGPGDDIVCGGVGSDVLRGGDGDDALYGGLDLRRKVKQGGLTIVKGDLVDGGRGDDLLAPGAGARTGMLAFVRPNAVTFKHAAGPVRVDLAAGTATGAGEDTILGDGPLGVIGSAYDDVLLGSARPDFLVGGKGDDSVSGRGSSDVLLDGGGQGDDSLDGGRGVDVAFGFAGDDVVAGGPGGDILAPSSGSGSIVTGGAGADQVFLPAGLGAPSLLDGGAGLNLLEVISVSFGDKRPVVTADLGTETVSVVGTDHDGVTRAAGFDGAQLLGRARWNYVGTDLKDLVLAQGGPLNARTLGGDDEVYADRFDDVIDAGDGTDRVEGGGGDDTCLNYEQGECPAKADPGPFRTATRAAGVLTGGVFAAVPQLRHLLAARHLR</sequence>
<dbReference type="GO" id="GO:0005509">
    <property type="term" value="F:calcium ion binding"/>
    <property type="evidence" value="ECO:0007669"/>
    <property type="project" value="InterPro"/>
</dbReference>
<evidence type="ECO:0000256" key="3">
    <source>
        <dbReference type="SAM" id="MobiDB-lite"/>
    </source>
</evidence>
<comment type="subcellular location">
    <subcellularLocation>
        <location evidence="1">Secreted</location>
    </subcellularLocation>
</comment>
<dbReference type="InterPro" id="IPR011049">
    <property type="entry name" value="Serralysin-like_metalloprot_C"/>
</dbReference>
<dbReference type="Pfam" id="PF00353">
    <property type="entry name" value="HemolysinCabind"/>
    <property type="match status" value="6"/>
</dbReference>
<feature type="signal peptide" evidence="4">
    <location>
        <begin position="1"/>
        <end position="22"/>
    </location>
</feature>
<dbReference type="PANTHER" id="PTHR38340">
    <property type="entry name" value="S-LAYER PROTEIN"/>
    <property type="match status" value="1"/>
</dbReference>
<dbReference type="Proteomes" id="UP000580910">
    <property type="component" value="Unassembled WGS sequence"/>
</dbReference>
<comment type="caution">
    <text evidence="5">The sequence shown here is derived from an EMBL/GenBank/DDBJ whole genome shotgun (WGS) entry which is preliminary data.</text>
</comment>
<gene>
    <name evidence="5" type="ORF">FB382_000590</name>
</gene>
<evidence type="ECO:0000256" key="4">
    <source>
        <dbReference type="SAM" id="SignalP"/>
    </source>
</evidence>
<dbReference type="EMBL" id="JACGXA010000001">
    <property type="protein sequence ID" value="MBA8802299.1"/>
    <property type="molecule type" value="Genomic_DNA"/>
</dbReference>
<reference evidence="5 6" key="1">
    <citation type="submission" date="2020-07" db="EMBL/GenBank/DDBJ databases">
        <title>Sequencing the genomes of 1000 actinobacteria strains.</title>
        <authorList>
            <person name="Klenk H.-P."/>
        </authorList>
    </citation>
    <scope>NUCLEOTIDE SEQUENCE [LARGE SCALE GENOMIC DNA]</scope>
    <source>
        <strain evidence="5 6">DSM 21349</strain>
    </source>
</reference>
<proteinExistence type="predicted"/>
<keyword evidence="2" id="KW-0964">Secreted</keyword>
<dbReference type="PANTHER" id="PTHR38340:SF1">
    <property type="entry name" value="S-LAYER PROTEIN"/>
    <property type="match status" value="1"/>
</dbReference>
<dbReference type="InterPro" id="IPR018511">
    <property type="entry name" value="Hemolysin-typ_Ca-bd_CS"/>
</dbReference>
<evidence type="ECO:0000256" key="1">
    <source>
        <dbReference type="ARBA" id="ARBA00004613"/>
    </source>
</evidence>
<dbReference type="PROSITE" id="PS00330">
    <property type="entry name" value="HEMOLYSIN_CALCIUM"/>
    <property type="match status" value="1"/>
</dbReference>
<dbReference type="AlphaFoldDB" id="A0A7W3IXH0"/>
<dbReference type="InterPro" id="IPR001343">
    <property type="entry name" value="Hemolysn_Ca-bd"/>
</dbReference>
<dbReference type="InterPro" id="IPR050557">
    <property type="entry name" value="RTX_toxin/Mannuronan_C5-epim"/>
</dbReference>
<evidence type="ECO:0000313" key="5">
    <source>
        <dbReference type="EMBL" id="MBA8802299.1"/>
    </source>
</evidence>
<keyword evidence="4" id="KW-0732">Signal</keyword>
<name>A0A7W3IXH0_9ACTN</name>
<keyword evidence="6" id="KW-1185">Reference proteome</keyword>
<organism evidence="5 6">
    <name type="scientific">Nocardioides ginsengisegetis</name>
    <dbReference type="NCBI Taxonomy" id="661491"/>
    <lineage>
        <taxon>Bacteria</taxon>
        <taxon>Bacillati</taxon>
        <taxon>Actinomycetota</taxon>
        <taxon>Actinomycetes</taxon>
        <taxon>Propionibacteriales</taxon>
        <taxon>Nocardioidaceae</taxon>
        <taxon>Nocardioides</taxon>
    </lineage>
</organism>
<dbReference type="PRINTS" id="PR00313">
    <property type="entry name" value="CABNDNGRPT"/>
</dbReference>
<protein>
    <submittedName>
        <fullName evidence="5">Ca2+-binding RTX toxin-like protein</fullName>
    </submittedName>
</protein>
<feature type="region of interest" description="Disordered" evidence="3">
    <location>
        <begin position="201"/>
        <end position="225"/>
    </location>
</feature>
<evidence type="ECO:0000313" key="6">
    <source>
        <dbReference type="Proteomes" id="UP000580910"/>
    </source>
</evidence>
<dbReference type="RefSeq" id="WP_182536671.1">
    <property type="nucleotide sequence ID" value="NZ_JACGXA010000001.1"/>
</dbReference>
<dbReference type="SUPFAM" id="SSF51120">
    <property type="entry name" value="beta-Roll"/>
    <property type="match status" value="2"/>
</dbReference>
<feature type="compositionally biased region" description="Low complexity" evidence="3">
    <location>
        <begin position="208"/>
        <end position="217"/>
    </location>
</feature>